<evidence type="ECO:0000256" key="7">
    <source>
        <dbReference type="ARBA" id="ARBA00022839"/>
    </source>
</evidence>
<evidence type="ECO:0000259" key="17">
    <source>
        <dbReference type="PROSITE" id="PS51198"/>
    </source>
</evidence>
<keyword evidence="7" id="KW-0269">Exonuclease</keyword>
<dbReference type="Gene3D" id="1.10.10.160">
    <property type="match status" value="1"/>
</dbReference>
<keyword evidence="6 15" id="KW-0347">Helicase</keyword>
<dbReference type="RefSeq" id="WP_257923118.1">
    <property type="nucleotide sequence ID" value="NZ_JAMXQV010000015.1"/>
</dbReference>
<dbReference type="PANTHER" id="PTHR11070:SF55">
    <property type="entry name" value="DNA 3'-5' HELICASE"/>
    <property type="match status" value="1"/>
</dbReference>
<evidence type="ECO:0000256" key="9">
    <source>
        <dbReference type="ARBA" id="ARBA00023125"/>
    </source>
</evidence>
<dbReference type="Gene3D" id="3.90.320.10">
    <property type="match status" value="1"/>
</dbReference>
<dbReference type="InterPro" id="IPR000212">
    <property type="entry name" value="DNA_helicase_UvrD/REP"/>
</dbReference>
<evidence type="ECO:0000256" key="5">
    <source>
        <dbReference type="ARBA" id="ARBA00022801"/>
    </source>
</evidence>
<accession>A0A9X2SNK1</accession>
<dbReference type="InterPro" id="IPR038726">
    <property type="entry name" value="PDDEXK_AddAB-type"/>
</dbReference>
<evidence type="ECO:0000256" key="3">
    <source>
        <dbReference type="ARBA" id="ARBA00022741"/>
    </source>
</evidence>
<evidence type="ECO:0000256" key="2">
    <source>
        <dbReference type="ARBA" id="ARBA00022722"/>
    </source>
</evidence>
<dbReference type="InterPro" id="IPR011604">
    <property type="entry name" value="PDDEXK-like_dom_sf"/>
</dbReference>
<dbReference type="Gene3D" id="3.40.50.300">
    <property type="entry name" value="P-loop containing nucleotide triphosphate hydrolases"/>
    <property type="match status" value="3"/>
</dbReference>
<dbReference type="InterPro" id="IPR011335">
    <property type="entry name" value="Restrct_endonuc-II-like"/>
</dbReference>
<evidence type="ECO:0000256" key="11">
    <source>
        <dbReference type="ARBA" id="ARBA00023235"/>
    </source>
</evidence>
<feature type="domain" description="UvrD-like helicase ATP-binding" evidence="17">
    <location>
        <begin position="22"/>
        <end position="367"/>
    </location>
</feature>
<keyword evidence="2" id="KW-0540">Nuclease</keyword>
<dbReference type="SUPFAM" id="SSF52540">
    <property type="entry name" value="P-loop containing nucleoside triphosphate hydrolases"/>
    <property type="match status" value="1"/>
</dbReference>
<dbReference type="GO" id="GO:0005524">
    <property type="term" value="F:ATP binding"/>
    <property type="evidence" value="ECO:0007669"/>
    <property type="project" value="UniProtKB-UniRule"/>
</dbReference>
<dbReference type="InterPro" id="IPR027417">
    <property type="entry name" value="P-loop_NTPase"/>
</dbReference>
<dbReference type="GO" id="GO:0003677">
    <property type="term" value="F:DNA binding"/>
    <property type="evidence" value="ECO:0007669"/>
    <property type="project" value="UniProtKB-KW"/>
</dbReference>
<evidence type="ECO:0000256" key="4">
    <source>
        <dbReference type="ARBA" id="ARBA00022763"/>
    </source>
</evidence>
<dbReference type="PROSITE" id="PS51217">
    <property type="entry name" value="UVRD_HELICASE_CTER"/>
    <property type="match status" value="1"/>
</dbReference>
<dbReference type="Gene3D" id="1.10.486.10">
    <property type="entry name" value="PCRA, domain 4"/>
    <property type="match status" value="1"/>
</dbReference>
<dbReference type="CDD" id="cd17932">
    <property type="entry name" value="DEXQc_UvrD"/>
    <property type="match status" value="1"/>
</dbReference>
<dbReference type="GO" id="GO:0004527">
    <property type="term" value="F:exonuclease activity"/>
    <property type="evidence" value="ECO:0007669"/>
    <property type="project" value="UniProtKB-KW"/>
</dbReference>
<evidence type="ECO:0000313" key="19">
    <source>
        <dbReference type="EMBL" id="MCR6486550.1"/>
    </source>
</evidence>
<evidence type="ECO:0000256" key="12">
    <source>
        <dbReference type="ARBA" id="ARBA00034617"/>
    </source>
</evidence>
<dbReference type="Pfam" id="PF12705">
    <property type="entry name" value="PDDEXK_1"/>
    <property type="match status" value="1"/>
</dbReference>
<feature type="binding site" evidence="15">
    <location>
        <begin position="43"/>
        <end position="50"/>
    </location>
    <ligand>
        <name>ATP</name>
        <dbReference type="ChEBI" id="CHEBI:30616"/>
    </ligand>
</feature>
<keyword evidence="3 15" id="KW-0547">Nucleotide-binding</keyword>
<comment type="catalytic activity">
    <reaction evidence="12">
        <text>Couples ATP hydrolysis with the unwinding of duplex DNA by translocating in the 3'-5' direction.</text>
        <dbReference type="EC" id="5.6.2.4"/>
    </reaction>
</comment>
<evidence type="ECO:0000256" key="15">
    <source>
        <dbReference type="PROSITE-ProRule" id="PRU00560"/>
    </source>
</evidence>
<dbReference type="Pfam" id="PF13361">
    <property type="entry name" value="UvrD_C"/>
    <property type="match status" value="2"/>
</dbReference>
<keyword evidence="4" id="KW-0227">DNA damage</keyword>
<keyword evidence="9" id="KW-0238">DNA-binding</keyword>
<keyword evidence="11" id="KW-0413">Isomerase</keyword>
<name>A0A9X2SNK1_9PSEU</name>
<proteinExistence type="inferred from homology"/>
<dbReference type="InterPro" id="IPR014017">
    <property type="entry name" value="DNA_helicase_UvrD-like_C"/>
</dbReference>
<feature type="domain" description="UvrD-like helicase C-terminal" evidence="18">
    <location>
        <begin position="368"/>
        <end position="670"/>
    </location>
</feature>
<evidence type="ECO:0000256" key="14">
    <source>
        <dbReference type="ARBA" id="ARBA00048988"/>
    </source>
</evidence>
<dbReference type="PROSITE" id="PS51198">
    <property type="entry name" value="UVRD_HELICASE_ATP_BIND"/>
    <property type="match status" value="1"/>
</dbReference>
<evidence type="ECO:0000256" key="6">
    <source>
        <dbReference type="ARBA" id="ARBA00022806"/>
    </source>
</evidence>
<dbReference type="InterPro" id="IPR014016">
    <property type="entry name" value="UvrD-like_ATP-bd"/>
</dbReference>
<dbReference type="SUPFAM" id="SSF52980">
    <property type="entry name" value="Restriction endonuclease-like"/>
    <property type="match status" value="1"/>
</dbReference>
<evidence type="ECO:0000256" key="16">
    <source>
        <dbReference type="SAM" id="MobiDB-lite"/>
    </source>
</evidence>
<evidence type="ECO:0000259" key="18">
    <source>
        <dbReference type="PROSITE" id="PS51217"/>
    </source>
</evidence>
<evidence type="ECO:0000256" key="10">
    <source>
        <dbReference type="ARBA" id="ARBA00023204"/>
    </source>
</evidence>
<dbReference type="GO" id="GO:0000725">
    <property type="term" value="P:recombinational repair"/>
    <property type="evidence" value="ECO:0007669"/>
    <property type="project" value="TreeGrafter"/>
</dbReference>
<dbReference type="Proteomes" id="UP001144096">
    <property type="component" value="Unassembled WGS sequence"/>
</dbReference>
<dbReference type="GO" id="GO:0043138">
    <property type="term" value="F:3'-5' DNA helicase activity"/>
    <property type="evidence" value="ECO:0007669"/>
    <property type="project" value="UniProtKB-EC"/>
</dbReference>
<comment type="caution">
    <text evidence="19">The sequence shown here is derived from an EMBL/GenBank/DDBJ whole genome shotgun (WGS) entry which is preliminary data.</text>
</comment>
<dbReference type="EC" id="5.6.2.4" evidence="13"/>
<gene>
    <name evidence="19" type="ORF">M8542_27345</name>
</gene>
<organism evidence="19 20">
    <name type="scientific">Amycolatopsis iheyensis</name>
    <dbReference type="NCBI Taxonomy" id="2945988"/>
    <lineage>
        <taxon>Bacteria</taxon>
        <taxon>Bacillati</taxon>
        <taxon>Actinomycetota</taxon>
        <taxon>Actinomycetes</taxon>
        <taxon>Pseudonocardiales</taxon>
        <taxon>Pseudonocardiaceae</taxon>
        <taxon>Amycolatopsis</taxon>
    </lineage>
</organism>
<dbReference type="Pfam" id="PF00580">
    <property type="entry name" value="UvrD-helicase"/>
    <property type="match status" value="1"/>
</dbReference>
<dbReference type="GO" id="GO:0005829">
    <property type="term" value="C:cytosol"/>
    <property type="evidence" value="ECO:0007669"/>
    <property type="project" value="TreeGrafter"/>
</dbReference>
<protein>
    <recommendedName>
        <fullName evidence="13">DNA 3'-5' helicase</fullName>
        <ecNumber evidence="13">5.6.2.4</ecNumber>
    </recommendedName>
</protein>
<dbReference type="GO" id="GO:0033202">
    <property type="term" value="C:DNA helicase complex"/>
    <property type="evidence" value="ECO:0007669"/>
    <property type="project" value="TreeGrafter"/>
</dbReference>
<reference evidence="19" key="1">
    <citation type="submission" date="2022-06" db="EMBL/GenBank/DDBJ databases">
        <title>Amycolatopsis iheyaensis sp. nov., a new species of the genus Amycolatopsis isolated from soil in Iheya island, Japan.</title>
        <authorList>
            <person name="Ngamcharungchit C."/>
            <person name="Kanto H."/>
            <person name="Take A."/>
            <person name="Intra B."/>
            <person name="Matsumoto A."/>
            <person name="Panbangred W."/>
            <person name="Inahashi Y."/>
        </authorList>
    </citation>
    <scope>NUCLEOTIDE SEQUENCE</scope>
    <source>
        <strain evidence="19">OK19-0408</strain>
    </source>
</reference>
<evidence type="ECO:0000256" key="13">
    <source>
        <dbReference type="ARBA" id="ARBA00034808"/>
    </source>
</evidence>
<keyword evidence="5 15" id="KW-0378">Hydrolase</keyword>
<feature type="region of interest" description="Disordered" evidence="16">
    <location>
        <begin position="802"/>
        <end position="828"/>
    </location>
</feature>
<comment type="catalytic activity">
    <reaction evidence="14">
        <text>ATP + H2O = ADP + phosphate + H(+)</text>
        <dbReference type="Rhea" id="RHEA:13065"/>
        <dbReference type="ChEBI" id="CHEBI:15377"/>
        <dbReference type="ChEBI" id="CHEBI:15378"/>
        <dbReference type="ChEBI" id="CHEBI:30616"/>
        <dbReference type="ChEBI" id="CHEBI:43474"/>
        <dbReference type="ChEBI" id="CHEBI:456216"/>
        <dbReference type="EC" id="5.6.2.4"/>
    </reaction>
</comment>
<comment type="similarity">
    <text evidence="1">Belongs to the helicase family. UvrD subfamily.</text>
</comment>
<dbReference type="InterPro" id="IPR013986">
    <property type="entry name" value="DExx_box_DNA_helicase_dom_sf"/>
</dbReference>
<sequence>MSPLLIANPVEPAELADALGLHRPTPEQATVIAAPVEPSLVVAGAGAGKTETMAARVVWLVANGIVSPDRVLGLTFTRKAARQLGERVRARLRRLAGSGLLDRLDPTGGLRSTVVAGEPTVLTYHAYAGRLLSEHGLRLPVQPGVRLLSETSSWQIAHRVVSTWDHELDTDRVPPTVTADVLQLAGELGEHLISTEQLAEYTQWMCQVIENAPRAKGQRAALPQKLTEIMAAQHFRLALLPLVDEYHRRKRNEGALDFADQMSLAAQLAGGYPSVVRGERERFGAVLLDEYQDTGHAQRVLLRALFGGVENPPMPVTAVGDPAQAIYGWRGASAANLPRFTTDFPRHDGEKPVPANEFGLLTSFRNPPEILDLANAIAEPLRARGLGVERLRAREGAGPADIACALLPDIRGEREWVADALARRWYAVQEETGKPPTAAVLVRRRADMAPIAAELRARGLPVEVVGLGGLLDEPEVADLVSTLKVLADPLSGSAAARLLTGARWRLSAADVAALWRRAGELSSPEKSTPDNPELVVERVEQAGLIDAIDEPGPPERYSEAGHQRIRRIGWELAALRRRLDQSLPELVADVERTMLLDVESLARPGSAGRAHLDAFAEVVTDYAETAPTATLLSFVDYLNTAAHAEDGLTPGEVEVVPDRVQVLTVHSAKGLEWEVVAVPHLVHEVFPGRRRSSSWLRTATSLPAALRGDSQDLPELRIADGYDRKEVQEGLELHEAGFVEREQAEERRLCYVALTRSEHALIVSGHWWNESSSRFKGPSEFLTEIGDVLRETGVGQLAEWAPEPAAEDENPLVSDSRTARWPVDPLGDRRTGVQTGVELVFEALAEPTESEEDDPDGWRTDTDVLLEEWARKDDRVKRVPLPSRLSVSQLVALAEDADRLATDLSRPLPMEPNSFARRGTEFHGWLERRFAGDQLIEIDDLPGAADIGEAPDADFEELQAAFERSEWAERVPHAVEISFSADVEGITLRGRMDAVFWHPDGYWEVVDWKTGSLPAESRRPALSVQLAAYRMAWAALKNVPVEQVRAAFHYVRANHTIRPADLLDAEGLRQLLRDIPEA</sequence>
<evidence type="ECO:0000313" key="20">
    <source>
        <dbReference type="Proteomes" id="UP001144096"/>
    </source>
</evidence>
<evidence type="ECO:0000256" key="1">
    <source>
        <dbReference type="ARBA" id="ARBA00009922"/>
    </source>
</evidence>
<dbReference type="PANTHER" id="PTHR11070">
    <property type="entry name" value="UVRD / RECB / PCRA DNA HELICASE FAMILY MEMBER"/>
    <property type="match status" value="1"/>
</dbReference>
<evidence type="ECO:0000256" key="8">
    <source>
        <dbReference type="ARBA" id="ARBA00022840"/>
    </source>
</evidence>
<dbReference type="AlphaFoldDB" id="A0A9X2SNK1"/>
<keyword evidence="8 15" id="KW-0067">ATP-binding</keyword>
<dbReference type="EMBL" id="JAMXQV010000015">
    <property type="protein sequence ID" value="MCR6486550.1"/>
    <property type="molecule type" value="Genomic_DNA"/>
</dbReference>
<keyword evidence="20" id="KW-1185">Reference proteome</keyword>
<keyword evidence="10" id="KW-0234">DNA repair</keyword>